<dbReference type="AlphaFoldDB" id="A0A5J4VEY8"/>
<reference evidence="1 2" key="1">
    <citation type="submission" date="2019-03" db="EMBL/GenBank/DDBJ databases">
        <title>Single cell metagenomics reveals metabolic interactions within the superorganism composed of flagellate Streblomastix strix and complex community of Bacteroidetes bacteria on its surface.</title>
        <authorList>
            <person name="Treitli S.C."/>
            <person name="Kolisko M."/>
            <person name="Husnik F."/>
            <person name="Keeling P."/>
            <person name="Hampl V."/>
        </authorList>
    </citation>
    <scope>NUCLEOTIDE SEQUENCE [LARGE SCALE GENOMIC DNA]</scope>
    <source>
        <strain evidence="1">ST1C</strain>
    </source>
</reference>
<comment type="caution">
    <text evidence="1">The sequence shown here is derived from an EMBL/GenBank/DDBJ whole genome shotgun (WGS) entry which is preliminary data.</text>
</comment>
<sequence length="148" mass="16394">MIAYAKTKQALFLPPNRRATLHTQQLIPPATAIQQGAHEINLFPTDHEILSQNTEASRSQLVTSTTNAHLVARVAIEILVGQNEDQSQLWTNTTAQVQQENHTIRSHLAADLILRPAAPILETGLHASARNMDKLYTTFRANSSLHCD</sequence>
<gene>
    <name evidence="1" type="ORF">EZS28_023498</name>
</gene>
<evidence type="ECO:0000313" key="1">
    <source>
        <dbReference type="EMBL" id="KAA6380976.1"/>
    </source>
</evidence>
<proteinExistence type="predicted"/>
<accession>A0A5J4VEY8</accession>
<organism evidence="1 2">
    <name type="scientific">Streblomastix strix</name>
    <dbReference type="NCBI Taxonomy" id="222440"/>
    <lineage>
        <taxon>Eukaryota</taxon>
        <taxon>Metamonada</taxon>
        <taxon>Preaxostyla</taxon>
        <taxon>Oxymonadida</taxon>
        <taxon>Streblomastigidae</taxon>
        <taxon>Streblomastix</taxon>
    </lineage>
</organism>
<name>A0A5J4VEY8_9EUKA</name>
<protein>
    <submittedName>
        <fullName evidence="1">Uncharacterized protein</fullName>
    </submittedName>
</protein>
<evidence type="ECO:0000313" key="2">
    <source>
        <dbReference type="Proteomes" id="UP000324800"/>
    </source>
</evidence>
<dbReference type="EMBL" id="SNRW01007604">
    <property type="protein sequence ID" value="KAA6380976.1"/>
    <property type="molecule type" value="Genomic_DNA"/>
</dbReference>
<dbReference type="Proteomes" id="UP000324800">
    <property type="component" value="Unassembled WGS sequence"/>
</dbReference>